<reference evidence="4" key="1">
    <citation type="journal article" date="2021" name="PeerJ">
        <title>Extensive microbial diversity within the chicken gut microbiome revealed by metagenomics and culture.</title>
        <authorList>
            <person name="Gilroy R."/>
            <person name="Ravi A."/>
            <person name="Getino M."/>
            <person name="Pursley I."/>
            <person name="Horton D.L."/>
            <person name="Alikhan N.F."/>
            <person name="Baker D."/>
            <person name="Gharbi K."/>
            <person name="Hall N."/>
            <person name="Watson M."/>
            <person name="Adriaenssens E.M."/>
            <person name="Foster-Nyarko E."/>
            <person name="Jarju S."/>
            <person name="Secka A."/>
            <person name="Antonio M."/>
            <person name="Oren A."/>
            <person name="Chaudhuri R.R."/>
            <person name="La Ragione R."/>
            <person name="Hildebrand F."/>
            <person name="Pallen M.J."/>
        </authorList>
    </citation>
    <scope>NUCLEOTIDE SEQUENCE</scope>
    <source>
        <strain evidence="4">ChiHecec2B26-7398</strain>
    </source>
</reference>
<dbReference type="Gene3D" id="3.50.50.60">
    <property type="entry name" value="FAD/NAD(P)-binding domain"/>
    <property type="match status" value="3"/>
</dbReference>
<protein>
    <submittedName>
        <fullName evidence="4">NAD(P)/FAD-dependent oxidoreductase</fullName>
    </submittedName>
</protein>
<dbReference type="PANTHER" id="PTHR48105">
    <property type="entry name" value="THIOREDOXIN REDUCTASE 1-RELATED-RELATED"/>
    <property type="match status" value="1"/>
</dbReference>
<evidence type="ECO:0000256" key="1">
    <source>
        <dbReference type="ARBA" id="ARBA00022630"/>
    </source>
</evidence>
<dbReference type="InterPro" id="IPR050097">
    <property type="entry name" value="Ferredoxin-NADP_redctase_2"/>
</dbReference>
<dbReference type="AlphaFoldDB" id="A0A9D2BTS3"/>
<evidence type="ECO:0000256" key="2">
    <source>
        <dbReference type="ARBA" id="ARBA00023002"/>
    </source>
</evidence>
<dbReference type="PRINTS" id="PR00368">
    <property type="entry name" value="FADPNR"/>
</dbReference>
<dbReference type="Pfam" id="PF07992">
    <property type="entry name" value="Pyr_redox_2"/>
    <property type="match status" value="2"/>
</dbReference>
<proteinExistence type="predicted"/>
<reference evidence="4" key="2">
    <citation type="submission" date="2021-04" db="EMBL/GenBank/DDBJ databases">
        <authorList>
            <person name="Gilroy R."/>
        </authorList>
    </citation>
    <scope>NUCLEOTIDE SEQUENCE</scope>
    <source>
        <strain evidence="4">ChiHecec2B26-7398</strain>
    </source>
</reference>
<evidence type="ECO:0000313" key="4">
    <source>
        <dbReference type="EMBL" id="HIX93878.1"/>
    </source>
</evidence>
<organism evidence="4 5">
    <name type="scientific">Candidatus Gemmiger excrementipullorum</name>
    <dbReference type="NCBI Taxonomy" id="2838610"/>
    <lineage>
        <taxon>Bacteria</taxon>
        <taxon>Bacillati</taxon>
        <taxon>Bacillota</taxon>
        <taxon>Clostridia</taxon>
        <taxon>Eubacteriales</taxon>
        <taxon>Gemmiger</taxon>
    </lineage>
</organism>
<dbReference type="InterPro" id="IPR036188">
    <property type="entry name" value="FAD/NAD-bd_sf"/>
</dbReference>
<dbReference type="InterPro" id="IPR023753">
    <property type="entry name" value="FAD/NAD-binding_dom"/>
</dbReference>
<keyword evidence="1" id="KW-0285">Flavoprotein</keyword>
<gene>
    <name evidence="4" type="ORF">H9846_00240</name>
</gene>
<dbReference type="SUPFAM" id="SSF51905">
    <property type="entry name" value="FAD/NAD(P)-binding domain"/>
    <property type="match status" value="2"/>
</dbReference>
<dbReference type="GO" id="GO:0016491">
    <property type="term" value="F:oxidoreductase activity"/>
    <property type="evidence" value="ECO:0007669"/>
    <property type="project" value="UniProtKB-KW"/>
</dbReference>
<dbReference type="Proteomes" id="UP000886751">
    <property type="component" value="Unassembled WGS sequence"/>
</dbReference>
<sequence>MPRVDIAVIGTGPAGISAAITAKLRGKTLLLFGSRTLSDKIGKAHRIQNYPGLPDIAGQDLRAAFARHLDAMGIAITEQRVNAVYAMGDYFAVQTAEQMYEASAVILATGVVQGKPLPGEEEYLGRGVSYCATCDAPLYRGKTVAVVGASPAAEPEAAYLAEVAARVVYLPLYAGAPALPPAVQVMRYKPLGVTGGDTVDTLHTDGGDLPVDGVFLLRDAMAPAQLVPGLAADGGHVAVDAQMRTNLPGCFACGDAAGLPYQYVKAAGQGNVAALSAVEYLAANPQKLKMKK</sequence>
<accession>A0A9D2BTS3</accession>
<feature type="domain" description="FAD/NAD(P)-binding" evidence="3">
    <location>
        <begin position="194"/>
        <end position="270"/>
    </location>
</feature>
<name>A0A9D2BTS3_9FIRM</name>
<evidence type="ECO:0000259" key="3">
    <source>
        <dbReference type="Pfam" id="PF07992"/>
    </source>
</evidence>
<dbReference type="EMBL" id="DXEI01000008">
    <property type="protein sequence ID" value="HIX93878.1"/>
    <property type="molecule type" value="Genomic_DNA"/>
</dbReference>
<dbReference type="PRINTS" id="PR00469">
    <property type="entry name" value="PNDRDTASEII"/>
</dbReference>
<evidence type="ECO:0000313" key="5">
    <source>
        <dbReference type="Proteomes" id="UP000886751"/>
    </source>
</evidence>
<keyword evidence="2" id="KW-0560">Oxidoreductase</keyword>
<comment type="caution">
    <text evidence="4">The sequence shown here is derived from an EMBL/GenBank/DDBJ whole genome shotgun (WGS) entry which is preliminary data.</text>
</comment>
<feature type="domain" description="FAD/NAD(P)-binding" evidence="3">
    <location>
        <begin position="5"/>
        <end position="169"/>
    </location>
</feature>